<keyword evidence="2" id="KW-1185">Reference proteome</keyword>
<evidence type="ECO:0000313" key="1">
    <source>
        <dbReference type="EMBL" id="KAI3733412.1"/>
    </source>
</evidence>
<proteinExistence type="predicted"/>
<dbReference type="EMBL" id="CM042050">
    <property type="protein sequence ID" value="KAI3733412.1"/>
    <property type="molecule type" value="Genomic_DNA"/>
</dbReference>
<accession>A0ACB9CGJ1</accession>
<dbReference type="Proteomes" id="UP001055879">
    <property type="component" value="Linkage Group LG04"/>
</dbReference>
<reference evidence="1 2" key="2">
    <citation type="journal article" date="2022" name="Mol. Ecol. Resour.">
        <title>The genomes of chicory, endive, great burdock and yacon provide insights into Asteraceae paleo-polyploidization history and plant inulin production.</title>
        <authorList>
            <person name="Fan W."/>
            <person name="Wang S."/>
            <person name="Wang H."/>
            <person name="Wang A."/>
            <person name="Jiang F."/>
            <person name="Liu H."/>
            <person name="Zhao H."/>
            <person name="Xu D."/>
            <person name="Zhang Y."/>
        </authorList>
    </citation>
    <scope>NUCLEOTIDE SEQUENCE [LARGE SCALE GENOMIC DNA]</scope>
    <source>
        <strain evidence="2">cv. Niubang</strain>
    </source>
</reference>
<gene>
    <name evidence="1" type="ORF">L6452_12855</name>
</gene>
<comment type="caution">
    <text evidence="1">The sequence shown here is derived from an EMBL/GenBank/DDBJ whole genome shotgun (WGS) entry which is preliminary data.</text>
</comment>
<evidence type="ECO:0000313" key="2">
    <source>
        <dbReference type="Proteomes" id="UP001055879"/>
    </source>
</evidence>
<name>A0ACB9CGJ1_ARCLA</name>
<reference evidence="2" key="1">
    <citation type="journal article" date="2022" name="Mol. Ecol. Resour.">
        <title>The genomes of chicory, endive, great burdock and yacon provide insights into Asteraceae palaeo-polyploidization history and plant inulin production.</title>
        <authorList>
            <person name="Fan W."/>
            <person name="Wang S."/>
            <person name="Wang H."/>
            <person name="Wang A."/>
            <person name="Jiang F."/>
            <person name="Liu H."/>
            <person name="Zhao H."/>
            <person name="Xu D."/>
            <person name="Zhang Y."/>
        </authorList>
    </citation>
    <scope>NUCLEOTIDE SEQUENCE [LARGE SCALE GENOMIC DNA]</scope>
    <source>
        <strain evidence="2">cv. Niubang</strain>
    </source>
</reference>
<protein>
    <submittedName>
        <fullName evidence="1">Uncharacterized protein</fullName>
    </submittedName>
</protein>
<sequence length="72" mass="8460">MRDMKQGQLKMGDTTSLWIVQMTWFLMMRGPLLLEIGLSNSHFGMMQKIFNIGRLTLKKKSFHRTMRKNGGR</sequence>
<organism evidence="1 2">
    <name type="scientific">Arctium lappa</name>
    <name type="common">Greater burdock</name>
    <name type="synonym">Lappa major</name>
    <dbReference type="NCBI Taxonomy" id="4217"/>
    <lineage>
        <taxon>Eukaryota</taxon>
        <taxon>Viridiplantae</taxon>
        <taxon>Streptophyta</taxon>
        <taxon>Embryophyta</taxon>
        <taxon>Tracheophyta</taxon>
        <taxon>Spermatophyta</taxon>
        <taxon>Magnoliopsida</taxon>
        <taxon>eudicotyledons</taxon>
        <taxon>Gunneridae</taxon>
        <taxon>Pentapetalae</taxon>
        <taxon>asterids</taxon>
        <taxon>campanulids</taxon>
        <taxon>Asterales</taxon>
        <taxon>Asteraceae</taxon>
        <taxon>Carduoideae</taxon>
        <taxon>Cardueae</taxon>
        <taxon>Arctiinae</taxon>
        <taxon>Arctium</taxon>
    </lineage>
</organism>